<dbReference type="InterPro" id="IPR042268">
    <property type="entry name" value="BamC_C"/>
</dbReference>
<evidence type="ECO:0000313" key="1">
    <source>
        <dbReference type="EMBL" id="EXJ14838.1"/>
    </source>
</evidence>
<dbReference type="Proteomes" id="UP000019460">
    <property type="component" value="Unassembled WGS sequence"/>
</dbReference>
<proteinExistence type="predicted"/>
<evidence type="ECO:0000313" key="2">
    <source>
        <dbReference type="Proteomes" id="UP000019460"/>
    </source>
</evidence>
<organism evidence="1 2">
    <name type="scientific">Imhoffiella purpurea</name>
    <dbReference type="NCBI Taxonomy" id="1249627"/>
    <lineage>
        <taxon>Bacteria</taxon>
        <taxon>Pseudomonadati</taxon>
        <taxon>Pseudomonadota</taxon>
        <taxon>Gammaproteobacteria</taxon>
        <taxon>Chromatiales</taxon>
        <taxon>Chromatiaceae</taxon>
        <taxon>Imhoffiella</taxon>
    </lineage>
</organism>
<dbReference type="Gene3D" id="3.30.310.170">
    <property type="entry name" value="Outer membrane protein assembly factor BamC"/>
    <property type="match status" value="1"/>
</dbReference>
<gene>
    <name evidence="1" type="ORF">D779_2044</name>
</gene>
<dbReference type="InterPro" id="IPR010653">
    <property type="entry name" value="NlpB/DapX"/>
</dbReference>
<dbReference type="STRING" id="1249627.D779_2044"/>
<comment type="caution">
    <text evidence="1">The sequence shown here is derived from an EMBL/GenBank/DDBJ whole genome shotgun (WGS) entry which is preliminary data.</text>
</comment>
<name>W9V5P6_9GAMM</name>
<sequence length="415" mass="46098">MNMLSIVNRLGIMNERSPVSRPEFGFVGALAVLFLVSLFQGCSTDLKDAVPDQRLVYKKQREASENLEVPPDLTSGTFDDALDIPGAAGEPTTYSEYSGSREHRRQVADRGDVLPTTSNVELERSGDDRWLQVDGSPGQVWPRVMDFWRQQGILLVEQDPAVGVMRTDWLDNRAEIRKDFVTRMMSKVVEGVYSTSTRDQYTLRIEEGRKSGTTDIHLTHRGMAEKLVTNAIGDGSRTIWEPSGTDTEKEAEMLRRLMVYLGAPQGTAAAATSAPSGSASQAPVGRLETQGGLPVLVIPQEYRRAWRLTGTALDRAGFAVEDRNQSDGLYYVRYSGRDAGATMAAPPPGKEEKPGFFSRMAFWRGKGKDDEVRQYRIKVTGNDTESRVSVLDAEGEPDRTEGAQRIIRLLQENMR</sequence>
<dbReference type="Pfam" id="PF06804">
    <property type="entry name" value="Lipoprotein_18"/>
    <property type="match status" value="1"/>
</dbReference>
<keyword evidence="2" id="KW-1185">Reference proteome</keyword>
<accession>W9V5P6</accession>
<protein>
    <submittedName>
        <fullName evidence="1">Outer membrane protein NlpB</fullName>
    </submittedName>
</protein>
<dbReference type="EMBL" id="AONC01000035">
    <property type="protein sequence ID" value="EXJ14838.1"/>
    <property type="molecule type" value="Genomic_DNA"/>
</dbReference>
<dbReference type="AlphaFoldDB" id="W9V5P6"/>
<dbReference type="eggNOG" id="COG3317">
    <property type="taxonomic scope" value="Bacteria"/>
</dbReference>
<reference evidence="1 2" key="1">
    <citation type="submission" date="2012-11" db="EMBL/GenBank/DDBJ databases">
        <title>Genome assembly of Thiorhodococcus sp. AK35.</title>
        <authorList>
            <person name="Nupur N."/>
            <person name="Khatri I."/>
            <person name="Subramanian S."/>
            <person name="Pinnaka A."/>
        </authorList>
    </citation>
    <scope>NUCLEOTIDE SEQUENCE [LARGE SCALE GENOMIC DNA]</scope>
    <source>
        <strain evidence="1 2">AK35</strain>
    </source>
</reference>